<protein>
    <submittedName>
        <fullName evidence="1">Phage head closure protein</fullName>
    </submittedName>
</protein>
<proteinExistence type="predicted"/>
<dbReference type="Proteomes" id="UP000766629">
    <property type="component" value="Unassembled WGS sequence"/>
</dbReference>
<keyword evidence="2" id="KW-1185">Reference proteome</keyword>
<dbReference type="RefSeq" id="WP_222507343.1">
    <property type="nucleotide sequence ID" value="NZ_JAHVJA010000001.1"/>
</dbReference>
<sequence>MAAGKYRDLVEFQRKGGDGGRDQYGNLSGDWEDLFEARGWLRQTPGKEQVAAGRLEATATATLRVRSSLSGPAWGVKGGDRVRVRGWPWDIKAAPIDPDGRGETVEFLLERGEAAE</sequence>
<accession>A0ABS7NBH3</accession>
<comment type="caution">
    <text evidence="1">The sequence shown here is derived from an EMBL/GenBank/DDBJ whole genome shotgun (WGS) entry which is preliminary data.</text>
</comment>
<gene>
    <name evidence="1" type="ORF">KUV26_03700</name>
</gene>
<name>A0ABS7NBH3_9RHOB</name>
<dbReference type="InterPro" id="IPR008767">
    <property type="entry name" value="Phage_SPP1_head-tail_adaptor"/>
</dbReference>
<dbReference type="InterPro" id="IPR038666">
    <property type="entry name" value="SSP1_head-tail_sf"/>
</dbReference>
<dbReference type="EMBL" id="JAHVJA010000001">
    <property type="protein sequence ID" value="MBY6138530.1"/>
    <property type="molecule type" value="Genomic_DNA"/>
</dbReference>
<evidence type="ECO:0000313" key="1">
    <source>
        <dbReference type="EMBL" id="MBY6138530.1"/>
    </source>
</evidence>
<reference evidence="1 2" key="1">
    <citation type="submission" date="2021-06" db="EMBL/GenBank/DDBJ databases">
        <title>50 bacteria genomes isolated from Dapeng, Shenzhen, China.</title>
        <authorList>
            <person name="Zheng W."/>
            <person name="Yu S."/>
            <person name="Huang Y."/>
        </authorList>
    </citation>
    <scope>NUCLEOTIDE SEQUENCE [LARGE SCALE GENOMIC DNA]</scope>
    <source>
        <strain evidence="1 2">DP1N14-2</strain>
    </source>
</reference>
<dbReference type="Gene3D" id="2.40.10.270">
    <property type="entry name" value="Bacteriophage SPP1 head-tail adaptor protein"/>
    <property type="match status" value="1"/>
</dbReference>
<organism evidence="1 2">
    <name type="scientific">Leisingera daeponensis</name>
    <dbReference type="NCBI Taxonomy" id="405746"/>
    <lineage>
        <taxon>Bacteria</taxon>
        <taxon>Pseudomonadati</taxon>
        <taxon>Pseudomonadota</taxon>
        <taxon>Alphaproteobacteria</taxon>
        <taxon>Rhodobacterales</taxon>
        <taxon>Roseobacteraceae</taxon>
        <taxon>Leisingera</taxon>
    </lineage>
</organism>
<evidence type="ECO:0000313" key="2">
    <source>
        <dbReference type="Proteomes" id="UP000766629"/>
    </source>
</evidence>
<dbReference type="NCBIfam" id="TIGR01563">
    <property type="entry name" value="gp16_SPP1"/>
    <property type="match status" value="1"/>
</dbReference>
<dbReference type="Pfam" id="PF05521">
    <property type="entry name" value="Phage_HCP"/>
    <property type="match status" value="1"/>
</dbReference>